<name>A0A0C4DNG8_MAGP6</name>
<reference evidence="7" key="5">
    <citation type="submission" date="2015-06" db="UniProtKB">
        <authorList>
            <consortium name="EnsemblFungi"/>
        </authorList>
    </citation>
    <scope>IDENTIFICATION</scope>
    <source>
        <strain evidence="7">ATCC 64411</strain>
    </source>
</reference>
<evidence type="ECO:0000313" key="7">
    <source>
        <dbReference type="EnsemblFungi" id="MAPG_01349T0"/>
    </source>
</evidence>
<reference evidence="8" key="2">
    <citation type="submission" date="2010-05" db="EMBL/GenBank/DDBJ databases">
        <title>The genome sequence of Magnaporthe poae strain ATCC 64411.</title>
        <authorList>
            <person name="Ma L.-J."/>
            <person name="Dead R."/>
            <person name="Young S."/>
            <person name="Zeng Q."/>
            <person name="Koehrsen M."/>
            <person name="Alvarado L."/>
            <person name="Berlin A."/>
            <person name="Chapman S.B."/>
            <person name="Chen Z."/>
            <person name="Freedman E."/>
            <person name="Gellesch M."/>
            <person name="Goldberg J."/>
            <person name="Griggs A."/>
            <person name="Gujja S."/>
            <person name="Heilman E.R."/>
            <person name="Heiman D."/>
            <person name="Hepburn T."/>
            <person name="Howarth C."/>
            <person name="Jen D."/>
            <person name="Larson L."/>
            <person name="Mehta T."/>
            <person name="Neiman D."/>
            <person name="Pearson M."/>
            <person name="Roberts A."/>
            <person name="Saif S."/>
            <person name="Shea T."/>
            <person name="Shenoy N."/>
            <person name="Sisk P."/>
            <person name="Stolte C."/>
            <person name="Sykes S."/>
            <person name="Walk T."/>
            <person name="White J."/>
            <person name="Yandava C."/>
            <person name="Haas B."/>
            <person name="Nusbaum C."/>
            <person name="Birren B."/>
        </authorList>
    </citation>
    <scope>NUCLEOTIDE SEQUENCE [LARGE SCALE GENOMIC DNA]</scope>
    <source>
        <strain evidence="8">ATCC 64411 / 73-15</strain>
    </source>
</reference>
<dbReference type="AlphaFoldDB" id="A0A0C4DNG8"/>
<dbReference type="SUPFAM" id="SSF50969">
    <property type="entry name" value="YVTN repeat-like/Quinoprotein amine dehydrogenase"/>
    <property type="match status" value="1"/>
</dbReference>
<protein>
    <recommendedName>
        <fullName evidence="9">DNA damage-binding protein 1</fullName>
    </recommendedName>
</protein>
<dbReference type="VEuPathDB" id="FungiDB:MAPG_01349"/>
<keyword evidence="8" id="KW-1185">Reference proteome</keyword>
<evidence type="ECO:0000313" key="6">
    <source>
        <dbReference type="EMBL" id="KLU82275.1"/>
    </source>
</evidence>
<dbReference type="eggNOG" id="KOG1897">
    <property type="taxonomic scope" value="Eukaryota"/>
</dbReference>
<evidence type="ECO:0000313" key="8">
    <source>
        <dbReference type="Proteomes" id="UP000011715"/>
    </source>
</evidence>
<keyword evidence="2" id="KW-0539">Nucleus</keyword>
<feature type="domain" description="RSE1/DDB1/CPSF1 C-terminal" evidence="3">
    <location>
        <begin position="792"/>
        <end position="1124"/>
    </location>
</feature>
<feature type="domain" description="RSE1/DDB1/CPSF1 first beta-propeller" evidence="4">
    <location>
        <begin position="12"/>
        <end position="378"/>
    </location>
</feature>
<feature type="domain" description="RSE1/DDB1/CPSF1 second beta-propeller" evidence="5">
    <location>
        <begin position="441"/>
        <end position="745"/>
    </location>
</feature>
<organism evidence="7 8">
    <name type="scientific">Magnaporthiopsis poae (strain ATCC 64411 / 73-15)</name>
    <name type="common">Kentucky bluegrass fungus</name>
    <name type="synonym">Magnaporthe poae</name>
    <dbReference type="NCBI Taxonomy" id="644358"/>
    <lineage>
        <taxon>Eukaryota</taxon>
        <taxon>Fungi</taxon>
        <taxon>Dikarya</taxon>
        <taxon>Ascomycota</taxon>
        <taxon>Pezizomycotina</taxon>
        <taxon>Sordariomycetes</taxon>
        <taxon>Sordariomycetidae</taxon>
        <taxon>Magnaporthales</taxon>
        <taxon>Magnaporthaceae</taxon>
        <taxon>Magnaporthiopsis</taxon>
    </lineage>
</organism>
<dbReference type="Pfam" id="PF03178">
    <property type="entry name" value="CPSF_A"/>
    <property type="match status" value="1"/>
</dbReference>
<dbReference type="Pfam" id="PF10433">
    <property type="entry name" value="Beta-prop_RSE1_1st"/>
    <property type="match status" value="1"/>
</dbReference>
<proteinExistence type="predicted"/>
<evidence type="ECO:0000256" key="1">
    <source>
        <dbReference type="ARBA" id="ARBA00004123"/>
    </source>
</evidence>
<evidence type="ECO:0000256" key="2">
    <source>
        <dbReference type="ARBA" id="ARBA00023242"/>
    </source>
</evidence>
<evidence type="ECO:0000259" key="3">
    <source>
        <dbReference type="Pfam" id="PF03178"/>
    </source>
</evidence>
<sequence>MAYIAPIHRSSSVRHALQVRLLPESEPCLVLAKSNRLEVWQITDGHLTLTHSKTIHGTIVMLQALQPKDSPTEMLLVGTDRFRYFSVIWNRQTRELQTLQEIHDQAEQFVRDVTTRHRCLVDPSGRFVVMLVWAGVVNVMCLQRRKGKHTDIVWLDQSRISELYIKDAAFLYSEDAHPRVAFLYQSKPNVPESKLVTYRLCSDDKDSEISRFDPLKDREINIDIPDPGAVMLIPVERVDSGKRHNFRNPGADAHLGGLLVVGETRVLYIDDMTQATVETALPTPMVFVAWTKYDASHYILADDYGGLHLLTLDVRQDGVTVKDVIVCIIGKSSRANELVCLDNGFLFVGSHYGDSELLRLNLDPENTERPLAEAVQTIPSIAPILDFTVMDMGNREADTTAGNEYSSGQARIVTGSGAHKDGSLRSVRSGVRLDDIGILADLRDIRGLFPLRLNGETNALVATFLTETRVFTFDAEGEIEEVEDFHGLDLSVRTLLVTTLDDGSTLQITENGASVIGVEDGITISSWTPPTNRLITSCSTNGQWLLLSVDGKTLVSLRVQGLAETAQRESDPNDQISCLTASPHLLDLGAVGLWSTGSVAIINLSTLDVLHSENLRRTEDDAIVPRDVVLAKVLPADVAGPTLFVSMDDGEVVTFTLNDAAKLSTRKSVVLGTRQAHFHVLPQPGGVASIFVTSEHSSLIYGSDKRIIYSAITAESATYVCPFDTAVFPGSLAVATDSQLKISKIDPQRQSHVQSLPVGENVRSLAYSAPTRVFGLGCIRRELSKGVEKASSTFRLVDEVVFQPLGNPFELNQGEVVETVIRAQLPDSFGNPAERFIIGTRFLADDNLVSGSNSKGRVLVFGVDEERSPFQVVSHPLKSGCRRLAVMEDMIVVALTKTVVVARYEELTSTSGRLVKVASYQTTSYAIDVAVEGRMIAVADIMKSMSLVEFVPPATAEDGKEGETKKPAQLVEVCRHYQSSWSTAVAHVEADSWLQADADGNLMVLRRNTTGVTLEDRRRMEITSEINLGENVNCIQKIAVEAGSNAPIHPKAFLSTTEGSIYLFGTIAPDMQDLLINLQERLEDYVGTLGNIPFRNYRSFRNAEREADGPVRFIDGEFIERFLDMDDETQALVCQDLGPGVEDMRNLVEELKNMH</sequence>
<reference evidence="7" key="4">
    <citation type="journal article" date="2015" name="G3 (Bethesda)">
        <title>Genome sequences of three phytopathogenic species of the Magnaporthaceae family of fungi.</title>
        <authorList>
            <person name="Okagaki L.H."/>
            <person name="Nunes C.C."/>
            <person name="Sailsbery J."/>
            <person name="Clay B."/>
            <person name="Brown D."/>
            <person name="John T."/>
            <person name="Oh Y."/>
            <person name="Young N."/>
            <person name="Fitzgerald M."/>
            <person name="Haas B.J."/>
            <person name="Zeng Q."/>
            <person name="Young S."/>
            <person name="Adiconis X."/>
            <person name="Fan L."/>
            <person name="Levin J.Z."/>
            <person name="Mitchell T.K."/>
            <person name="Okubara P.A."/>
            <person name="Farman M.L."/>
            <person name="Kohn L.M."/>
            <person name="Birren B."/>
            <person name="Ma L.-J."/>
            <person name="Dean R.A."/>
        </authorList>
    </citation>
    <scope>NUCLEOTIDE SEQUENCE</scope>
    <source>
        <strain evidence="7">ATCC 64411 / 73-15</strain>
    </source>
</reference>
<dbReference type="InterPro" id="IPR011044">
    <property type="entry name" value="Quino_amine_DH_bsu"/>
</dbReference>
<dbReference type="EMBL" id="ADBL01000318">
    <property type="status" value="NOT_ANNOTATED_CDS"/>
    <property type="molecule type" value="Genomic_DNA"/>
</dbReference>
<reference evidence="6" key="3">
    <citation type="submission" date="2011-03" db="EMBL/GenBank/DDBJ databases">
        <title>Annotation of Magnaporthe poae ATCC 64411.</title>
        <authorList>
            <person name="Ma L.-J."/>
            <person name="Dead R."/>
            <person name="Young S.K."/>
            <person name="Zeng Q."/>
            <person name="Gargeya S."/>
            <person name="Fitzgerald M."/>
            <person name="Haas B."/>
            <person name="Abouelleil A."/>
            <person name="Alvarado L."/>
            <person name="Arachchi H.M."/>
            <person name="Berlin A."/>
            <person name="Brown A."/>
            <person name="Chapman S.B."/>
            <person name="Chen Z."/>
            <person name="Dunbar C."/>
            <person name="Freedman E."/>
            <person name="Gearin G."/>
            <person name="Gellesch M."/>
            <person name="Goldberg J."/>
            <person name="Griggs A."/>
            <person name="Gujja S."/>
            <person name="Heiman D."/>
            <person name="Howarth C."/>
            <person name="Larson L."/>
            <person name="Lui A."/>
            <person name="MacDonald P.J.P."/>
            <person name="Mehta T."/>
            <person name="Montmayeur A."/>
            <person name="Murphy C."/>
            <person name="Neiman D."/>
            <person name="Pearson M."/>
            <person name="Priest M."/>
            <person name="Roberts A."/>
            <person name="Saif S."/>
            <person name="Shea T."/>
            <person name="Shenoy N."/>
            <person name="Sisk P."/>
            <person name="Stolte C."/>
            <person name="Sykes S."/>
            <person name="Yandava C."/>
            <person name="Wortman J."/>
            <person name="Nusbaum C."/>
            <person name="Birren B."/>
        </authorList>
    </citation>
    <scope>NUCLEOTIDE SEQUENCE</scope>
    <source>
        <strain evidence="6">ATCC 64411</strain>
    </source>
</reference>
<dbReference type="Pfam" id="PF23726">
    <property type="entry name" value="Beta-prop_RSE1_2nd"/>
    <property type="match status" value="1"/>
</dbReference>
<dbReference type="InterPro" id="IPR058543">
    <property type="entry name" value="Beta-prop_RSE1/DDB1/CPSF1_2nd"/>
</dbReference>
<dbReference type="Gene3D" id="1.10.150.910">
    <property type="match status" value="1"/>
</dbReference>
<reference evidence="6" key="1">
    <citation type="submission" date="2010-05" db="EMBL/GenBank/DDBJ databases">
        <title>The Genome Sequence of Magnaporthe poae strain ATCC 64411.</title>
        <authorList>
            <consortium name="The Broad Institute Genome Sequencing Platform"/>
            <consortium name="Broad Institute Genome Sequencing Center for Infectious Disease"/>
            <person name="Ma L.-J."/>
            <person name="Dead R."/>
            <person name="Young S."/>
            <person name="Zeng Q."/>
            <person name="Koehrsen M."/>
            <person name="Alvarado L."/>
            <person name="Berlin A."/>
            <person name="Chapman S.B."/>
            <person name="Chen Z."/>
            <person name="Freedman E."/>
            <person name="Gellesch M."/>
            <person name="Goldberg J."/>
            <person name="Griggs A."/>
            <person name="Gujja S."/>
            <person name="Heilman E.R."/>
            <person name="Heiman D."/>
            <person name="Hepburn T."/>
            <person name="Howarth C."/>
            <person name="Jen D."/>
            <person name="Larson L."/>
            <person name="Mehta T."/>
            <person name="Neiman D."/>
            <person name="Pearson M."/>
            <person name="Roberts A."/>
            <person name="Saif S."/>
            <person name="Shea T."/>
            <person name="Shenoy N."/>
            <person name="Sisk P."/>
            <person name="Stolte C."/>
            <person name="Sykes S."/>
            <person name="Walk T."/>
            <person name="White J."/>
            <person name="Yandava C."/>
            <person name="Haas B."/>
            <person name="Nusbaum C."/>
            <person name="Birren B."/>
        </authorList>
    </citation>
    <scope>NUCLEOTIDE SEQUENCE</scope>
    <source>
        <strain evidence="6">ATCC 64411</strain>
    </source>
</reference>
<evidence type="ECO:0000259" key="5">
    <source>
        <dbReference type="Pfam" id="PF23726"/>
    </source>
</evidence>
<gene>
    <name evidence="6" type="ORF">MAPG_01349</name>
</gene>
<accession>A0A0C4DNG8</accession>
<dbReference type="Gene3D" id="2.130.10.10">
    <property type="entry name" value="YVTN repeat-like/Quinoprotein amine dehydrogenase"/>
    <property type="match status" value="3"/>
</dbReference>
<comment type="subcellular location">
    <subcellularLocation>
        <location evidence="1">Nucleus</location>
    </subcellularLocation>
</comment>
<evidence type="ECO:0000259" key="4">
    <source>
        <dbReference type="Pfam" id="PF10433"/>
    </source>
</evidence>
<dbReference type="Proteomes" id="UP000011715">
    <property type="component" value="Unassembled WGS sequence"/>
</dbReference>
<dbReference type="STRING" id="644358.A0A0C4DNG8"/>
<dbReference type="EnsemblFungi" id="MAPG_01349T0">
    <property type="protein sequence ID" value="MAPG_01349T0"/>
    <property type="gene ID" value="MAPG_01349"/>
</dbReference>
<evidence type="ECO:0008006" key="9">
    <source>
        <dbReference type="Google" id="ProtNLM"/>
    </source>
</evidence>
<dbReference type="OrthoDB" id="433457at2759"/>
<dbReference type="GO" id="GO:0003676">
    <property type="term" value="F:nucleic acid binding"/>
    <property type="evidence" value="ECO:0007669"/>
    <property type="project" value="InterPro"/>
</dbReference>
<dbReference type="PANTHER" id="PTHR10644">
    <property type="entry name" value="DNA REPAIR/RNA PROCESSING CPSF FAMILY"/>
    <property type="match status" value="1"/>
</dbReference>
<dbReference type="OMA" id="HQDFLMR"/>
<dbReference type="InterPro" id="IPR050358">
    <property type="entry name" value="RSE1/DDB1/CFT1"/>
</dbReference>
<dbReference type="EMBL" id="GL876966">
    <property type="protein sequence ID" value="KLU82275.1"/>
    <property type="molecule type" value="Genomic_DNA"/>
</dbReference>
<dbReference type="InterPro" id="IPR015943">
    <property type="entry name" value="WD40/YVTN_repeat-like_dom_sf"/>
</dbReference>
<dbReference type="InterPro" id="IPR004871">
    <property type="entry name" value="RSE1/DDB1/CPSF1_C"/>
</dbReference>
<dbReference type="GO" id="GO:0005634">
    <property type="term" value="C:nucleus"/>
    <property type="evidence" value="ECO:0007669"/>
    <property type="project" value="UniProtKB-SubCell"/>
</dbReference>
<dbReference type="InterPro" id="IPR018846">
    <property type="entry name" value="Beta-prop_RSE1/DDB1/CPSF1_1st"/>
</dbReference>